<evidence type="ECO:0000259" key="2">
    <source>
        <dbReference type="PROSITE" id="PS50060"/>
    </source>
</evidence>
<keyword evidence="1" id="KW-1133">Transmembrane helix</keyword>
<keyword evidence="1" id="KW-0472">Membrane</keyword>
<accession>A0A2T7PJP8</accession>
<sequence length="315" mass="35563">MYGRNQGARATLTSPWMCEDNFTTICVQFRFMFNDNDGGRLTLKLCHDTRTCEDLWFANSRDKNEWSWYHVNKTVTLTQHEQFQVQFQGEKIKDTLFRETDFYLDNIVYKNTSCTNKPPLHYSSTTSPFLTTFRKSSTVLILRSHQTTETVVDVVDSAVTTGTAAAVVASAMVIAAVVVVVRYYFKICPAGVGGFTRNSTDPSRDIHSIQQLPAAEPEVNIYSDIVYIDTTLPKGNQGSLMASANPYWVSEPVQTSSLVAMKSSMQSEATEETIYQNTDAKEHPGKEFDQDESYLTPCEGEMKMERVYQNVDTSL</sequence>
<dbReference type="EMBL" id="PZQS01000003">
    <property type="protein sequence ID" value="PVD33624.1"/>
    <property type="molecule type" value="Genomic_DNA"/>
</dbReference>
<name>A0A2T7PJP8_POMCA</name>
<keyword evidence="1" id="KW-0812">Transmembrane</keyword>
<dbReference type="PROSITE" id="PS50060">
    <property type="entry name" value="MAM_2"/>
    <property type="match status" value="1"/>
</dbReference>
<dbReference type="AlphaFoldDB" id="A0A2T7PJP8"/>
<feature type="transmembrane region" description="Helical" evidence="1">
    <location>
        <begin position="164"/>
        <end position="185"/>
    </location>
</feature>
<evidence type="ECO:0000313" key="3">
    <source>
        <dbReference type="EMBL" id="PVD33624.1"/>
    </source>
</evidence>
<proteinExistence type="predicted"/>
<dbReference type="InterPro" id="IPR000998">
    <property type="entry name" value="MAM_dom"/>
</dbReference>
<feature type="domain" description="MAM" evidence="2">
    <location>
        <begin position="1"/>
        <end position="116"/>
    </location>
</feature>
<dbReference type="InterPro" id="IPR013320">
    <property type="entry name" value="ConA-like_dom_sf"/>
</dbReference>
<dbReference type="Proteomes" id="UP000245119">
    <property type="component" value="Linkage Group LG3"/>
</dbReference>
<dbReference type="Gene3D" id="2.60.120.200">
    <property type="match status" value="1"/>
</dbReference>
<reference evidence="3 4" key="1">
    <citation type="submission" date="2018-04" db="EMBL/GenBank/DDBJ databases">
        <title>The genome of golden apple snail Pomacea canaliculata provides insight into stress tolerance and invasive adaptation.</title>
        <authorList>
            <person name="Liu C."/>
            <person name="Liu B."/>
            <person name="Ren Y."/>
            <person name="Zhang Y."/>
            <person name="Wang H."/>
            <person name="Li S."/>
            <person name="Jiang F."/>
            <person name="Yin L."/>
            <person name="Zhang G."/>
            <person name="Qian W."/>
            <person name="Fan W."/>
        </authorList>
    </citation>
    <scope>NUCLEOTIDE SEQUENCE [LARGE SCALE GENOMIC DNA]</scope>
    <source>
        <strain evidence="3">SZHN2017</strain>
        <tissue evidence="3">Muscle</tissue>
    </source>
</reference>
<evidence type="ECO:0000256" key="1">
    <source>
        <dbReference type="SAM" id="Phobius"/>
    </source>
</evidence>
<dbReference type="SUPFAM" id="SSF49899">
    <property type="entry name" value="Concanavalin A-like lectins/glucanases"/>
    <property type="match status" value="1"/>
</dbReference>
<keyword evidence="4" id="KW-1185">Reference proteome</keyword>
<gene>
    <name evidence="3" type="ORF">C0Q70_04882</name>
</gene>
<organism evidence="3 4">
    <name type="scientific">Pomacea canaliculata</name>
    <name type="common">Golden apple snail</name>
    <dbReference type="NCBI Taxonomy" id="400727"/>
    <lineage>
        <taxon>Eukaryota</taxon>
        <taxon>Metazoa</taxon>
        <taxon>Spiralia</taxon>
        <taxon>Lophotrochozoa</taxon>
        <taxon>Mollusca</taxon>
        <taxon>Gastropoda</taxon>
        <taxon>Caenogastropoda</taxon>
        <taxon>Architaenioglossa</taxon>
        <taxon>Ampullarioidea</taxon>
        <taxon>Ampullariidae</taxon>
        <taxon>Pomacea</taxon>
    </lineage>
</organism>
<protein>
    <recommendedName>
        <fullName evidence="2">MAM domain-containing protein</fullName>
    </recommendedName>
</protein>
<comment type="caution">
    <text evidence="3">The sequence shown here is derived from an EMBL/GenBank/DDBJ whole genome shotgun (WGS) entry which is preliminary data.</text>
</comment>
<dbReference type="GO" id="GO:0016020">
    <property type="term" value="C:membrane"/>
    <property type="evidence" value="ECO:0007669"/>
    <property type="project" value="InterPro"/>
</dbReference>
<evidence type="ECO:0000313" key="4">
    <source>
        <dbReference type="Proteomes" id="UP000245119"/>
    </source>
</evidence>